<proteinExistence type="predicted"/>
<dbReference type="EMBL" id="CAEZUX010000112">
    <property type="protein sequence ID" value="CAB4619212.1"/>
    <property type="molecule type" value="Genomic_DNA"/>
</dbReference>
<reference evidence="2" key="1">
    <citation type="submission" date="2020-05" db="EMBL/GenBank/DDBJ databases">
        <authorList>
            <person name="Chiriac C."/>
            <person name="Salcher M."/>
            <person name="Ghai R."/>
            <person name="Kavagutti S V."/>
        </authorList>
    </citation>
    <scope>NUCLEOTIDE SEQUENCE</scope>
</reference>
<accession>A0A6J6HYQ6</accession>
<name>A0A6J6HYQ6_9ZZZZ</name>
<organism evidence="2">
    <name type="scientific">freshwater metagenome</name>
    <dbReference type="NCBI Taxonomy" id="449393"/>
    <lineage>
        <taxon>unclassified sequences</taxon>
        <taxon>metagenomes</taxon>
        <taxon>ecological metagenomes</taxon>
    </lineage>
</organism>
<evidence type="ECO:0000313" key="2">
    <source>
        <dbReference type="EMBL" id="CAB4619212.1"/>
    </source>
</evidence>
<feature type="transmembrane region" description="Helical" evidence="1">
    <location>
        <begin position="234"/>
        <end position="253"/>
    </location>
</feature>
<keyword evidence="1" id="KW-0472">Membrane</keyword>
<gene>
    <name evidence="2" type="ORF">UFOPK1874_00925</name>
</gene>
<keyword evidence="1" id="KW-0812">Transmembrane</keyword>
<dbReference type="AlphaFoldDB" id="A0A6J6HYQ6"/>
<protein>
    <submittedName>
        <fullName evidence="2">Unannotated protein</fullName>
    </submittedName>
</protein>
<feature type="transmembrane region" description="Helical" evidence="1">
    <location>
        <begin position="12"/>
        <end position="35"/>
    </location>
</feature>
<sequence>MLSALLSIDFNPGIRGILVVLVMFVFLIGGTYLIVGSNLGARLGFLVVAAALAGWMMCMCLVWVIYGIGLKGPEPKWKPMEPITIVRDGALLDRAEVLETPVNIDGLDPEAAAAKVSETLVEDGWTLLDDADPARGKAVAASDEILQIEAEEFAAGEYVSVAVYDKGGERYPKIGESIDFIAFKHKPHYSIVEVAPVLPQRLEPGRAPARVQIDTSKPHRYVVMIRDLGAHRRPGFLIGIGSGLIFFLLAWLLHRRETLLRENLALKSSAA</sequence>
<evidence type="ECO:0000256" key="1">
    <source>
        <dbReference type="SAM" id="Phobius"/>
    </source>
</evidence>
<feature type="transmembrane region" description="Helical" evidence="1">
    <location>
        <begin position="41"/>
        <end position="68"/>
    </location>
</feature>
<keyword evidence="1" id="KW-1133">Transmembrane helix</keyword>